<dbReference type="PANTHER" id="PTHR30522:SF0">
    <property type="entry name" value="NUCLEOSIDE TRIPHOSPHATE PYROPHOSPHOHYDROLASE"/>
    <property type="match status" value="1"/>
</dbReference>
<feature type="coiled-coil region" evidence="1">
    <location>
        <begin position="170"/>
        <end position="212"/>
    </location>
</feature>
<dbReference type="Pfam" id="PF03819">
    <property type="entry name" value="MazG"/>
    <property type="match status" value="1"/>
</dbReference>
<keyword evidence="5" id="KW-1185">Reference proteome</keyword>
<reference evidence="4 5" key="1">
    <citation type="journal article" date="2021" name="Int. J. Syst. Evol. Microbiol.">
        <title>Steroidobacter gossypii sp. nov., isolated from soil of cotton cropping field.</title>
        <authorList>
            <person name="Huang R."/>
            <person name="Yang S."/>
            <person name="Zhen C."/>
            <person name="Liu W."/>
        </authorList>
    </citation>
    <scope>NUCLEOTIDE SEQUENCE [LARGE SCALE GENOMIC DNA]</scope>
    <source>
        <strain evidence="4 5">S1-65</strain>
    </source>
</reference>
<dbReference type="NCBIfam" id="NF007113">
    <property type="entry name" value="PRK09562.1"/>
    <property type="match status" value="1"/>
</dbReference>
<proteinExistence type="predicted"/>
<evidence type="ECO:0000256" key="1">
    <source>
        <dbReference type="SAM" id="Coils"/>
    </source>
</evidence>
<dbReference type="SUPFAM" id="SSF101386">
    <property type="entry name" value="all-alpha NTP pyrophosphatases"/>
    <property type="match status" value="2"/>
</dbReference>
<comment type="caution">
    <text evidence="4">The sequence shown here is derived from an EMBL/GenBank/DDBJ whole genome shotgun (WGS) entry which is preliminary data.</text>
</comment>
<evidence type="ECO:0000313" key="5">
    <source>
        <dbReference type="Proteomes" id="UP000661077"/>
    </source>
</evidence>
<dbReference type="NCBIfam" id="TIGR00444">
    <property type="entry name" value="mazG"/>
    <property type="match status" value="1"/>
</dbReference>
<dbReference type="EMBL" id="JAEVLS010000002">
    <property type="protein sequence ID" value="MBM0105536.1"/>
    <property type="molecule type" value="Genomic_DNA"/>
</dbReference>
<feature type="domain" description="NTP pyrophosphohydrolase MazG-like" evidence="3">
    <location>
        <begin position="27"/>
        <end position="100"/>
    </location>
</feature>
<dbReference type="InterPro" id="IPR048011">
    <property type="entry name" value="NTP-PPase_MazG-like_C"/>
</dbReference>
<organism evidence="4 5">
    <name type="scientific">Steroidobacter gossypii</name>
    <dbReference type="NCBI Taxonomy" id="2805490"/>
    <lineage>
        <taxon>Bacteria</taxon>
        <taxon>Pseudomonadati</taxon>
        <taxon>Pseudomonadota</taxon>
        <taxon>Gammaproteobacteria</taxon>
        <taxon>Steroidobacterales</taxon>
        <taxon>Steroidobacteraceae</taxon>
        <taxon>Steroidobacter</taxon>
    </lineage>
</organism>
<dbReference type="CDD" id="cd11529">
    <property type="entry name" value="NTP-PPase_MazG_Cterm"/>
    <property type="match status" value="1"/>
</dbReference>
<dbReference type="EC" id="3.6.1.9" evidence="4"/>
<accession>A0ABS1WX40</accession>
<name>A0ABS1WX40_9GAMM</name>
<sequence>MASIQRLLDIMARLRDPQRGCPWDLQQSFKTIAPYTVEEAYEVADAIERDDLASLRDELGDLLFQVVFHSQMAKEQGAFDFDDVVNAICDKMERRHPHVFGDASIDSADAQTIAWEEQKRRERAHKSAGVEHASVLDDVPLALPALTRANKLGKRAAQVGFEWSDVHGAIDKLDEEIAEFKAEVRQHLCLQADAEEARAKHESRQHERLAAELGDVLFCVVNVCRYLKIDPELALKRTNASFERRFRYVERGLAARGKTPQQATLEEMDQLWDEGKSQERRDS</sequence>
<dbReference type="Gene3D" id="1.10.287.1080">
    <property type="entry name" value="MazG-like"/>
    <property type="match status" value="2"/>
</dbReference>
<gene>
    <name evidence="4" type="primary">mazG</name>
    <name evidence="4" type="ORF">JM946_12290</name>
</gene>
<dbReference type="GO" id="GO:0047429">
    <property type="term" value="F:nucleoside triphosphate diphosphatase activity"/>
    <property type="evidence" value="ECO:0007669"/>
    <property type="project" value="UniProtKB-EC"/>
</dbReference>
<evidence type="ECO:0000313" key="4">
    <source>
        <dbReference type="EMBL" id="MBM0105536.1"/>
    </source>
</evidence>
<dbReference type="RefSeq" id="WP_203167575.1">
    <property type="nucleotide sequence ID" value="NZ_JAEVLS010000002.1"/>
</dbReference>
<evidence type="ECO:0000259" key="3">
    <source>
        <dbReference type="Pfam" id="PF03819"/>
    </source>
</evidence>
<evidence type="ECO:0000256" key="2">
    <source>
        <dbReference type="SAM" id="MobiDB-lite"/>
    </source>
</evidence>
<dbReference type="InterPro" id="IPR004518">
    <property type="entry name" value="MazG-like_dom"/>
</dbReference>
<dbReference type="CDD" id="cd11528">
    <property type="entry name" value="NTP-PPase_MazG_Nterm"/>
    <property type="match status" value="1"/>
</dbReference>
<keyword evidence="1" id="KW-0175">Coiled coil</keyword>
<dbReference type="InterPro" id="IPR048015">
    <property type="entry name" value="NTP-PPase_MazG-like_N"/>
</dbReference>
<protein>
    <submittedName>
        <fullName evidence="4">Nucleoside triphosphate pyrophosphohydrolase</fullName>
        <ecNumber evidence="4">3.6.1.9</ecNumber>
    </submittedName>
</protein>
<feature type="region of interest" description="Disordered" evidence="2">
    <location>
        <begin position="258"/>
        <end position="283"/>
    </location>
</feature>
<dbReference type="PANTHER" id="PTHR30522">
    <property type="entry name" value="NUCLEOSIDE TRIPHOSPHATE PYROPHOSPHOHYDROLASE"/>
    <property type="match status" value="1"/>
</dbReference>
<dbReference type="InterPro" id="IPR011551">
    <property type="entry name" value="NTP_PyrPHydrolase_MazG"/>
</dbReference>
<keyword evidence="4" id="KW-0378">Hydrolase</keyword>
<dbReference type="Proteomes" id="UP000661077">
    <property type="component" value="Unassembled WGS sequence"/>
</dbReference>
<feature type="compositionally biased region" description="Basic and acidic residues" evidence="2">
    <location>
        <begin position="273"/>
        <end position="283"/>
    </location>
</feature>